<evidence type="ECO:0000313" key="1">
    <source>
        <dbReference type="EMBL" id="PWR25912.1"/>
    </source>
</evidence>
<dbReference type="CDD" id="cd00657">
    <property type="entry name" value="Ferritin_like"/>
    <property type="match status" value="1"/>
</dbReference>
<dbReference type="GO" id="GO:0016491">
    <property type="term" value="F:oxidoreductase activity"/>
    <property type="evidence" value="ECO:0007669"/>
    <property type="project" value="InterPro"/>
</dbReference>
<dbReference type="InterPro" id="IPR025859">
    <property type="entry name" value="AurF/CmlI"/>
</dbReference>
<gene>
    <name evidence="1" type="ORF">DKG74_02885</name>
</gene>
<reference evidence="1 2" key="1">
    <citation type="submission" date="2018-05" db="EMBL/GenBank/DDBJ databases">
        <title>Zavarzinia sp. HR-AS.</title>
        <authorList>
            <person name="Lee Y."/>
            <person name="Jeon C.O."/>
        </authorList>
    </citation>
    <scope>NUCLEOTIDE SEQUENCE [LARGE SCALE GENOMIC DNA]</scope>
    <source>
        <strain evidence="1 2">HR-AS</strain>
    </source>
</reference>
<dbReference type="SUPFAM" id="SSF47240">
    <property type="entry name" value="Ferritin-like"/>
    <property type="match status" value="1"/>
</dbReference>
<keyword evidence="2" id="KW-1185">Reference proteome</keyword>
<dbReference type="OrthoDB" id="5500270at2"/>
<accession>A0A317EH29</accession>
<dbReference type="InterPro" id="IPR012348">
    <property type="entry name" value="RNR-like"/>
</dbReference>
<evidence type="ECO:0000313" key="2">
    <source>
        <dbReference type="Proteomes" id="UP000245461"/>
    </source>
</evidence>
<dbReference type="Proteomes" id="UP000245461">
    <property type="component" value="Unassembled WGS sequence"/>
</dbReference>
<dbReference type="EMBL" id="QGLE01000001">
    <property type="protein sequence ID" value="PWR25912.1"/>
    <property type="molecule type" value="Genomic_DNA"/>
</dbReference>
<dbReference type="Gene3D" id="1.10.620.20">
    <property type="entry name" value="Ribonucleotide Reductase, subunit A"/>
    <property type="match status" value="1"/>
</dbReference>
<dbReference type="AlphaFoldDB" id="A0A317EH29"/>
<dbReference type="Pfam" id="PF11583">
    <property type="entry name" value="AurF"/>
    <property type="match status" value="1"/>
</dbReference>
<comment type="caution">
    <text evidence="1">The sequence shown here is derived from an EMBL/GenBank/DDBJ whole genome shotgun (WGS) entry which is preliminary data.</text>
</comment>
<name>A0A317EH29_9PROT</name>
<dbReference type="RefSeq" id="WP_109902371.1">
    <property type="nucleotide sequence ID" value="NZ_QGLE01000001.1"/>
</dbReference>
<proteinExistence type="predicted"/>
<protein>
    <submittedName>
        <fullName evidence="1">Ferritin</fullName>
    </submittedName>
</protein>
<organism evidence="1 2">
    <name type="scientific">Zavarzinia aquatilis</name>
    <dbReference type="NCBI Taxonomy" id="2211142"/>
    <lineage>
        <taxon>Bacteria</taxon>
        <taxon>Pseudomonadati</taxon>
        <taxon>Pseudomonadota</taxon>
        <taxon>Alphaproteobacteria</taxon>
        <taxon>Rhodospirillales</taxon>
        <taxon>Zavarziniaceae</taxon>
        <taxon>Zavarzinia</taxon>
    </lineage>
</organism>
<dbReference type="InterPro" id="IPR009078">
    <property type="entry name" value="Ferritin-like_SF"/>
</dbReference>
<sequence>MRLRLVEQPPQETRIFNENDLTGRLDQTDVETIREIFHTPLTGSYNWDYDSANAKIRRLYELGKRHNWNATLDVDWDMAVDYDDYPMEPATNPFNGYPEYEALPEAEKIRFSWKAHAQTVAQFLHGEQGAMLVASQLVSCAPTADAKLYAASQTFDEARHVEAFNMYLRKHCGELYRINPNLKALIDKVLEDPRWDLKFIGMQLIIEGLALAAFGTMTQTTRDNLLRQVVELVMRDEGRHVAFGVNYLEDWIKTLPEQEIEDRAEFAYQASLIMRDRLFGMDVAREYGFDVDAAREHILKSHVTAIFQHLLFERLIPNFKRVGLLTEKVRAKYEAIGALQYEHAAGDILIDWQKLDEPLPVKGVFAAE</sequence>